<evidence type="ECO:0000256" key="4">
    <source>
        <dbReference type="ARBA" id="ARBA00023159"/>
    </source>
</evidence>
<name>A0A839TQG7_9BACL</name>
<dbReference type="Gene3D" id="3.40.50.2300">
    <property type="match status" value="1"/>
</dbReference>
<dbReference type="SUPFAM" id="SSF55804">
    <property type="entry name" value="Phoshotransferase/anion transport protein"/>
    <property type="match status" value="1"/>
</dbReference>
<keyword evidence="2" id="KW-0677">Repeat</keyword>
<dbReference type="Pfam" id="PF08279">
    <property type="entry name" value="HTH_11"/>
    <property type="match status" value="1"/>
</dbReference>
<dbReference type="CDD" id="cd00211">
    <property type="entry name" value="PTS_IIA_fru"/>
    <property type="match status" value="1"/>
</dbReference>
<accession>A0A839TQG7</accession>
<dbReference type="PROSITE" id="PS51372">
    <property type="entry name" value="PRD_2"/>
    <property type="match status" value="2"/>
</dbReference>
<dbReference type="InterPro" id="IPR036634">
    <property type="entry name" value="PRD_sf"/>
</dbReference>
<dbReference type="InterPro" id="IPR002178">
    <property type="entry name" value="PTS_EIIA_type-2_dom"/>
</dbReference>
<evidence type="ECO:0000256" key="1">
    <source>
        <dbReference type="ARBA" id="ARBA00022679"/>
    </source>
</evidence>
<dbReference type="EMBL" id="JACHXJ010000003">
    <property type="protein sequence ID" value="MBB3129066.1"/>
    <property type="molecule type" value="Genomic_DNA"/>
</dbReference>
<feature type="domain" description="PTS EIIB type-2" evidence="7">
    <location>
        <begin position="423"/>
        <end position="511"/>
    </location>
</feature>
<dbReference type="Gene3D" id="1.10.10.10">
    <property type="entry name" value="Winged helix-like DNA-binding domain superfamily/Winged helix DNA-binding domain"/>
    <property type="match status" value="2"/>
</dbReference>
<feature type="domain" description="PTS EIIA type-2" evidence="6">
    <location>
        <begin position="564"/>
        <end position="707"/>
    </location>
</feature>
<dbReference type="InterPro" id="IPR050661">
    <property type="entry name" value="BglG_antiterminators"/>
</dbReference>
<feature type="domain" description="PRD" evidence="8">
    <location>
        <begin position="311"/>
        <end position="418"/>
    </location>
</feature>
<comment type="caution">
    <text evidence="9">The sequence shown here is derived from an EMBL/GenBank/DDBJ whole genome shotgun (WGS) entry which is preliminary data.</text>
</comment>
<dbReference type="CDD" id="cd05568">
    <property type="entry name" value="PTS_IIB_bgl_like"/>
    <property type="match status" value="1"/>
</dbReference>
<dbReference type="InterPro" id="IPR036388">
    <property type="entry name" value="WH-like_DNA-bd_sf"/>
</dbReference>
<feature type="domain" description="PRD" evidence="8">
    <location>
        <begin position="200"/>
        <end position="305"/>
    </location>
</feature>
<evidence type="ECO:0000313" key="10">
    <source>
        <dbReference type="Proteomes" id="UP000517523"/>
    </source>
</evidence>
<sequence>MLDERSTEILKLLVQADDYVALDELTQRLGISRRTVYYDMNKINDWLEALELPPVEYVRTAGYLLPEASRRGIPETAGAESSSAQQYYLSPRERLAWILVRLLTAESPVFIHRLTDLLQVSRGTVLKDLNTVRAQLEEAGLEVVYDRKRGYEVRGDEARIRRELTRCCDQLAGSVSWEQAISLTGSWGEQNPLRDLMPENMDDGIRHQIYRLIAASERLLNVELTDEMLFHLTTRFLLYIRRIQSGRVIRVDEDEREVLRQTPEYDAASRIADGLSRLFGIPVPEEENAYLTMHLLGARANRMEQLTGSDEIIGSLRDAAREMTDAFQRSACVWLGGREAVEADLLVHLKPAYYRIMYGLELVNPLLEDIRGKYGDLFELTRRSAYAFEELVGRKLSDVEISYLAMHFGGWLRREEVEPAARRRAAIVCVNGISASRMLKAQLEGLFSTLDIIALLSLREYEQFQERVDLIFSTVPLPDSKVPVYVVHSILSDKDKENLLGRVNTGGGRGQRTQASSVQALLDIVRKHADVTDEAGLADELGRYLSGGRSKVWLGERPKPSLAELLSAPMIRLQRESANWREAIREAARPLLAEEYIEEGYIDAMIGKVKSLGPYIVVAPGIAIAHGRPEDGVKRLGMSLLQLERPVAFSGEARHQVRVVLVLAAIDGESHLKALSELTGMLKDAAGLNRLKEAHTKEQILKQIGTASSSG</sequence>
<evidence type="ECO:0000259" key="6">
    <source>
        <dbReference type="PROSITE" id="PS51094"/>
    </source>
</evidence>
<dbReference type="PROSITE" id="PS51094">
    <property type="entry name" value="PTS_EIIA_TYPE_2"/>
    <property type="match status" value="1"/>
</dbReference>
<evidence type="ECO:0000256" key="5">
    <source>
        <dbReference type="ARBA" id="ARBA00023163"/>
    </source>
</evidence>
<dbReference type="SUPFAM" id="SSF46785">
    <property type="entry name" value="Winged helix' DNA-binding domain"/>
    <property type="match status" value="2"/>
</dbReference>
<dbReference type="InterPro" id="IPR007737">
    <property type="entry name" value="Mga_HTH"/>
</dbReference>
<dbReference type="RefSeq" id="WP_246426681.1">
    <property type="nucleotide sequence ID" value="NZ_JACHXJ010000003.1"/>
</dbReference>
<dbReference type="GO" id="GO:0009401">
    <property type="term" value="P:phosphoenolpyruvate-dependent sugar phosphotransferase system"/>
    <property type="evidence" value="ECO:0007669"/>
    <property type="project" value="InterPro"/>
</dbReference>
<evidence type="ECO:0000256" key="3">
    <source>
        <dbReference type="ARBA" id="ARBA00023015"/>
    </source>
</evidence>
<dbReference type="Gene3D" id="3.40.930.10">
    <property type="entry name" value="Mannitol-specific EII, Chain A"/>
    <property type="match status" value="1"/>
</dbReference>
<evidence type="ECO:0000256" key="2">
    <source>
        <dbReference type="ARBA" id="ARBA00022737"/>
    </source>
</evidence>
<dbReference type="InterPro" id="IPR016152">
    <property type="entry name" value="PTrfase/Anion_transptr"/>
</dbReference>
<dbReference type="AlphaFoldDB" id="A0A839TQG7"/>
<evidence type="ECO:0000259" key="8">
    <source>
        <dbReference type="PROSITE" id="PS51372"/>
    </source>
</evidence>
<dbReference type="InterPro" id="IPR036095">
    <property type="entry name" value="PTS_EIIB-like_sf"/>
</dbReference>
<keyword evidence="3" id="KW-0805">Transcription regulation</keyword>
<evidence type="ECO:0000313" key="9">
    <source>
        <dbReference type="EMBL" id="MBB3129066.1"/>
    </source>
</evidence>
<organism evidence="9 10">
    <name type="scientific">Paenibacillus rhizosphaerae</name>
    <dbReference type="NCBI Taxonomy" id="297318"/>
    <lineage>
        <taxon>Bacteria</taxon>
        <taxon>Bacillati</taxon>
        <taxon>Bacillota</taxon>
        <taxon>Bacilli</taxon>
        <taxon>Bacillales</taxon>
        <taxon>Paenibacillaceae</taxon>
        <taxon>Paenibacillus</taxon>
    </lineage>
</organism>
<evidence type="ECO:0000259" key="7">
    <source>
        <dbReference type="PROSITE" id="PS51099"/>
    </source>
</evidence>
<proteinExistence type="predicted"/>
<dbReference type="Gene3D" id="1.10.1790.10">
    <property type="entry name" value="PRD domain"/>
    <property type="match status" value="2"/>
</dbReference>
<dbReference type="InterPro" id="IPR013196">
    <property type="entry name" value="HTH_11"/>
</dbReference>
<keyword evidence="1" id="KW-0808">Transferase</keyword>
<dbReference type="PROSITE" id="PS51099">
    <property type="entry name" value="PTS_EIIB_TYPE_2"/>
    <property type="match status" value="1"/>
</dbReference>
<dbReference type="InterPro" id="IPR036390">
    <property type="entry name" value="WH_DNA-bd_sf"/>
</dbReference>
<dbReference type="PANTHER" id="PTHR30185:SF9">
    <property type="entry name" value="MANNITOL-SPECIFIC PHOSPHOTRANSFERASE ENZYME IIA COMPONENT"/>
    <property type="match status" value="1"/>
</dbReference>
<dbReference type="Pfam" id="PF00874">
    <property type="entry name" value="PRD"/>
    <property type="match status" value="2"/>
</dbReference>
<dbReference type="SUPFAM" id="SSF63520">
    <property type="entry name" value="PTS-regulatory domain, PRD"/>
    <property type="match status" value="2"/>
</dbReference>
<dbReference type="PANTHER" id="PTHR30185">
    <property type="entry name" value="CRYPTIC BETA-GLUCOSIDE BGL OPERON ANTITERMINATOR"/>
    <property type="match status" value="1"/>
</dbReference>
<keyword evidence="4" id="KW-0010">Activator</keyword>
<dbReference type="SUPFAM" id="SSF52794">
    <property type="entry name" value="PTS system IIB component-like"/>
    <property type="match status" value="1"/>
</dbReference>
<dbReference type="InterPro" id="IPR011608">
    <property type="entry name" value="PRD"/>
</dbReference>
<dbReference type="InterPro" id="IPR013011">
    <property type="entry name" value="PTS_EIIB_2"/>
</dbReference>
<reference evidence="9 10" key="1">
    <citation type="submission" date="2020-08" db="EMBL/GenBank/DDBJ databases">
        <title>Genomic Encyclopedia of Type Strains, Phase III (KMG-III): the genomes of soil and plant-associated and newly described type strains.</title>
        <authorList>
            <person name="Whitman W."/>
        </authorList>
    </citation>
    <scope>NUCLEOTIDE SEQUENCE [LARGE SCALE GENOMIC DNA]</scope>
    <source>
        <strain evidence="9 10">CECT 5831</strain>
    </source>
</reference>
<keyword evidence="5" id="KW-0804">Transcription</keyword>
<dbReference type="GO" id="GO:0006355">
    <property type="term" value="P:regulation of DNA-templated transcription"/>
    <property type="evidence" value="ECO:0007669"/>
    <property type="project" value="InterPro"/>
</dbReference>
<gene>
    <name evidence="9" type="ORF">FHS19_003741</name>
</gene>
<dbReference type="Pfam" id="PF00359">
    <property type="entry name" value="PTS_EIIA_2"/>
    <property type="match status" value="1"/>
</dbReference>
<protein>
    <submittedName>
        <fullName evidence="9">Mannitol operon transcriptional antiterminator</fullName>
    </submittedName>
</protein>
<dbReference type="Proteomes" id="UP000517523">
    <property type="component" value="Unassembled WGS sequence"/>
</dbReference>
<dbReference type="Pfam" id="PF05043">
    <property type="entry name" value="Mga"/>
    <property type="match status" value="1"/>
</dbReference>
<dbReference type="GO" id="GO:0008982">
    <property type="term" value="F:protein-N(PI)-phosphohistidine-sugar phosphotransferase activity"/>
    <property type="evidence" value="ECO:0007669"/>
    <property type="project" value="InterPro"/>
</dbReference>